<reference evidence="2 3" key="1">
    <citation type="journal article" date="2010" name="Nature">
        <title>Genome sequencing and analysis of the model grass Brachypodium distachyon.</title>
        <authorList>
            <consortium name="International Brachypodium Initiative"/>
        </authorList>
    </citation>
    <scope>NUCLEOTIDE SEQUENCE [LARGE SCALE GENOMIC DNA]</scope>
    <source>
        <strain evidence="2 3">Bd21</strain>
    </source>
</reference>
<feature type="region of interest" description="Disordered" evidence="1">
    <location>
        <begin position="42"/>
        <end position="308"/>
    </location>
</feature>
<dbReference type="AlphaFoldDB" id="A0A0Q3INH3"/>
<reference evidence="3" key="3">
    <citation type="submission" date="2018-08" db="UniProtKB">
        <authorList>
            <consortium name="EnsemblPlants"/>
        </authorList>
    </citation>
    <scope>IDENTIFICATION</scope>
    <source>
        <strain evidence="3">cv. Bd21</strain>
    </source>
</reference>
<feature type="compositionally biased region" description="Basic and acidic residues" evidence="1">
    <location>
        <begin position="256"/>
        <end position="272"/>
    </location>
</feature>
<gene>
    <name evidence="2" type="ORF">BRADI_3g57915v3</name>
</gene>
<evidence type="ECO:0000313" key="2">
    <source>
        <dbReference type="EMBL" id="KQK01740.1"/>
    </source>
</evidence>
<dbReference type="EMBL" id="CM000882">
    <property type="protein sequence ID" value="KQK01740.1"/>
    <property type="molecule type" value="Genomic_DNA"/>
</dbReference>
<sequence>MAAGSSFLPAMTCRCCLPPLPPPPPPLLSSYKKEPRVTVNIFHPPEQYPIPPLRHEINRRRVPSRATGEPPRLARAGPPSTTGPALPRRRPARPAPMPADGEELGGHRPVARVWRRRVFAENACDNRTPPPARLDRGSSAPPSPPTPAEPARPPQLARHGRRGEARRVWRERVARPPAASPRSSAPHHHHQDTPAASPRSSEPHHQAAPSRAPAQRRAGARRRDPRPALTRGVWVPKVSSRHDDADQPAPPLRHLPVREASHPAPPPRRDGTGDADAEAGFPQERHPRLPLQDEDGSTPTPRRIPTSPPLHHRFLLLLLLLLLSMLKKPDVSMWSITG</sequence>
<dbReference type="InParanoid" id="A0A0Q3INH3"/>
<keyword evidence="4" id="KW-1185">Reference proteome</keyword>
<evidence type="ECO:0000313" key="3">
    <source>
        <dbReference type="EnsemblPlants" id="KQK01740"/>
    </source>
</evidence>
<protein>
    <submittedName>
        <fullName evidence="2 3">Uncharacterized protein</fullName>
    </submittedName>
</protein>
<reference evidence="2" key="2">
    <citation type="submission" date="2017-06" db="EMBL/GenBank/DDBJ databases">
        <title>WGS assembly of Brachypodium distachyon.</title>
        <authorList>
            <consortium name="The International Brachypodium Initiative"/>
            <person name="Lucas S."/>
            <person name="Harmon-Smith M."/>
            <person name="Lail K."/>
            <person name="Tice H."/>
            <person name="Grimwood J."/>
            <person name="Bruce D."/>
            <person name="Barry K."/>
            <person name="Shu S."/>
            <person name="Lindquist E."/>
            <person name="Wang M."/>
            <person name="Pitluck S."/>
            <person name="Vogel J.P."/>
            <person name="Garvin D.F."/>
            <person name="Mockler T.C."/>
            <person name="Schmutz J."/>
            <person name="Rokhsar D."/>
            <person name="Bevan M.W."/>
        </authorList>
    </citation>
    <scope>NUCLEOTIDE SEQUENCE</scope>
    <source>
        <strain evidence="2">Bd21</strain>
    </source>
</reference>
<feature type="compositionally biased region" description="Basic and acidic residues" evidence="1">
    <location>
        <begin position="162"/>
        <end position="174"/>
    </location>
</feature>
<proteinExistence type="predicted"/>
<dbReference type="EnsemblPlants" id="KQK01740">
    <property type="protein sequence ID" value="KQK01740"/>
    <property type="gene ID" value="BRADI_3g57915v3"/>
</dbReference>
<feature type="compositionally biased region" description="Low complexity" evidence="1">
    <location>
        <begin position="175"/>
        <end position="184"/>
    </location>
</feature>
<evidence type="ECO:0000256" key="1">
    <source>
        <dbReference type="SAM" id="MobiDB-lite"/>
    </source>
</evidence>
<feature type="compositionally biased region" description="Low complexity" evidence="1">
    <location>
        <begin position="207"/>
        <end position="217"/>
    </location>
</feature>
<name>A0A0Q3INH3_BRADI</name>
<feature type="compositionally biased region" description="Pro residues" evidence="1">
    <location>
        <begin position="141"/>
        <end position="153"/>
    </location>
</feature>
<dbReference type="Proteomes" id="UP000008810">
    <property type="component" value="Chromosome 3"/>
</dbReference>
<accession>A0A0Q3INH3</accession>
<dbReference type="Gramene" id="KQK01740">
    <property type="protein sequence ID" value="KQK01740"/>
    <property type="gene ID" value="BRADI_3g57915v3"/>
</dbReference>
<organism evidence="2">
    <name type="scientific">Brachypodium distachyon</name>
    <name type="common">Purple false brome</name>
    <name type="synonym">Trachynia distachya</name>
    <dbReference type="NCBI Taxonomy" id="15368"/>
    <lineage>
        <taxon>Eukaryota</taxon>
        <taxon>Viridiplantae</taxon>
        <taxon>Streptophyta</taxon>
        <taxon>Embryophyta</taxon>
        <taxon>Tracheophyta</taxon>
        <taxon>Spermatophyta</taxon>
        <taxon>Magnoliopsida</taxon>
        <taxon>Liliopsida</taxon>
        <taxon>Poales</taxon>
        <taxon>Poaceae</taxon>
        <taxon>BOP clade</taxon>
        <taxon>Pooideae</taxon>
        <taxon>Stipodae</taxon>
        <taxon>Brachypodieae</taxon>
        <taxon>Brachypodium</taxon>
    </lineage>
</organism>
<evidence type="ECO:0000313" key="4">
    <source>
        <dbReference type="Proteomes" id="UP000008810"/>
    </source>
</evidence>